<dbReference type="EMBL" id="HACG01007678">
    <property type="protein sequence ID" value="CEK54543.1"/>
    <property type="molecule type" value="Transcribed_RNA"/>
</dbReference>
<accession>A0A0B6YEB5</accession>
<sequence>SFACLICTLIDGEKVSSADIDKLTKNLDCELERKQISDNDNLYLNATEKHMRSDDCDFYLDSTKEMPALALRTKPFASQEQIQQIISQSDRNSNVSKLTDSTGLLFWLVFREIFRKIDPRLLHQEAQNSTDEYERSSLTLLNDADHVMTKHFHSLQDQLERELNCHFFSTFSDLLNNESNTSDFKLQEGMLKKIINFMCTITLLQNEEENVIKFILQKRKSVWKMPFEK</sequence>
<protein>
    <submittedName>
        <fullName evidence="1">Uncharacterized protein</fullName>
    </submittedName>
</protein>
<organism evidence="1">
    <name type="scientific">Arion vulgaris</name>
    <dbReference type="NCBI Taxonomy" id="1028688"/>
    <lineage>
        <taxon>Eukaryota</taxon>
        <taxon>Metazoa</taxon>
        <taxon>Spiralia</taxon>
        <taxon>Lophotrochozoa</taxon>
        <taxon>Mollusca</taxon>
        <taxon>Gastropoda</taxon>
        <taxon>Heterobranchia</taxon>
        <taxon>Euthyneura</taxon>
        <taxon>Panpulmonata</taxon>
        <taxon>Eupulmonata</taxon>
        <taxon>Stylommatophora</taxon>
        <taxon>Helicina</taxon>
        <taxon>Arionoidea</taxon>
        <taxon>Arionidae</taxon>
        <taxon>Arion</taxon>
    </lineage>
</organism>
<gene>
    <name evidence="1" type="primary">ORF23076</name>
</gene>
<reference evidence="1" key="1">
    <citation type="submission" date="2014-12" db="EMBL/GenBank/DDBJ databases">
        <title>Insight into the proteome of Arion vulgaris.</title>
        <authorList>
            <person name="Aradska J."/>
            <person name="Bulat T."/>
            <person name="Smidak R."/>
            <person name="Sarate P."/>
            <person name="Gangsoo J."/>
            <person name="Sialana F."/>
            <person name="Bilban M."/>
            <person name="Lubec G."/>
        </authorList>
    </citation>
    <scope>NUCLEOTIDE SEQUENCE</scope>
    <source>
        <tissue evidence="1">Skin</tissue>
    </source>
</reference>
<feature type="non-terminal residue" evidence="1">
    <location>
        <position position="229"/>
    </location>
</feature>
<feature type="non-terminal residue" evidence="1">
    <location>
        <position position="1"/>
    </location>
</feature>
<proteinExistence type="predicted"/>
<dbReference type="AlphaFoldDB" id="A0A0B6YEB5"/>
<evidence type="ECO:0000313" key="1">
    <source>
        <dbReference type="EMBL" id="CEK54543.1"/>
    </source>
</evidence>
<name>A0A0B6YEB5_9EUPU</name>